<feature type="transmembrane region" description="Helical" evidence="5">
    <location>
        <begin position="552"/>
        <end position="569"/>
    </location>
</feature>
<dbReference type="PANTHER" id="PTHR42693">
    <property type="entry name" value="ARYLSULFATASE FAMILY MEMBER"/>
    <property type="match status" value="1"/>
</dbReference>
<evidence type="ECO:0000256" key="2">
    <source>
        <dbReference type="ARBA" id="ARBA00022723"/>
    </source>
</evidence>
<dbReference type="InterPro" id="IPR017850">
    <property type="entry name" value="Alkaline_phosphatase_core_sf"/>
</dbReference>
<dbReference type="GO" id="GO:0046872">
    <property type="term" value="F:metal ion binding"/>
    <property type="evidence" value="ECO:0007669"/>
    <property type="project" value="UniProtKB-KW"/>
</dbReference>
<dbReference type="AlphaFoldDB" id="A0A255YJE0"/>
<dbReference type="InterPro" id="IPR024607">
    <property type="entry name" value="Sulfatase_CS"/>
</dbReference>
<evidence type="ECO:0000256" key="4">
    <source>
        <dbReference type="ARBA" id="ARBA00022837"/>
    </source>
</evidence>
<feature type="domain" description="Sulfatase N-terminal" evidence="7">
    <location>
        <begin position="27"/>
        <end position="429"/>
    </location>
</feature>
<evidence type="ECO:0000256" key="6">
    <source>
        <dbReference type="SAM" id="SignalP"/>
    </source>
</evidence>
<keyword evidence="5" id="KW-0812">Transmembrane</keyword>
<dbReference type="Gene3D" id="3.30.1120.10">
    <property type="match status" value="1"/>
</dbReference>
<keyword evidence="5" id="KW-0472">Membrane</keyword>
<sequence>MKRRAAILLAASALAPAAAQTPATPRPNIVLIIADDWGFSDPGRYGSEIATPNIDALARQGTSFANFHVAASCSPTRAMLLTGVNAHKAGLGNMPETIPPAHRGQPGYNAMLAPGVTTLAQRLKRAGYATLYAGKWHLGHDAADLPTARGWDRALALSQSGADNMENKPNRLLYERADWTRDGKTARLPRRFYSSTLIVDEAIAQIDSVQGKPFFATLGFLANHIPLQASEADIARYQGRYAAGWTALRARRAAGVARAGLLPAITPVVMDSTRDWQALDAAERARWARAMAVYAGMATAMDREVGRLVAHLKASGQYDNTLFVFVSDNGAEATNPEANRFTTFNARLQYDLASERQGQPGSFTYIGASWASAAASPLRGFKFSAWEGGVRVPFILSLPPGLRQARGQVATAPAHAVDLAPTLLDLAGIAGRQGLEGRSLVPALIDPAAAVHDAAEPIGYELSGNAVLYQGPYKLVKNLPPYGDGAWHLFDIMADPGEARDLAAADPARLAAMQAAWADWARANQVLPMPPGYSAPQQIQDNATRDLLPGRLAPMLASLWLLAVSLWVGRRWRRR</sequence>
<reference evidence="8 9" key="1">
    <citation type="submission" date="2017-07" db="EMBL/GenBank/DDBJ databases">
        <title>Sandarakinorhabdus cyanobacteriorum sp. nov., a novel bacterium isolated from cyanobacterial aggregates in a eutrophic lake.</title>
        <authorList>
            <person name="Cai H."/>
        </authorList>
    </citation>
    <scope>NUCLEOTIDE SEQUENCE [LARGE SCALE GENOMIC DNA]</scope>
    <source>
        <strain evidence="8 9">TH057</strain>
    </source>
</reference>
<dbReference type="RefSeq" id="WP_094473528.1">
    <property type="nucleotide sequence ID" value="NZ_NOXT01000105.1"/>
</dbReference>
<keyword evidence="4" id="KW-0106">Calcium</keyword>
<feature type="signal peptide" evidence="6">
    <location>
        <begin position="1"/>
        <end position="19"/>
    </location>
</feature>
<keyword evidence="3" id="KW-0378">Hydrolase</keyword>
<keyword evidence="9" id="KW-1185">Reference proteome</keyword>
<keyword evidence="5" id="KW-1133">Transmembrane helix</keyword>
<proteinExistence type="inferred from homology"/>
<dbReference type="OrthoDB" id="9803751at2"/>
<comment type="similarity">
    <text evidence="1">Belongs to the sulfatase family.</text>
</comment>
<dbReference type="Proteomes" id="UP000216991">
    <property type="component" value="Unassembled WGS sequence"/>
</dbReference>
<evidence type="ECO:0000256" key="3">
    <source>
        <dbReference type="ARBA" id="ARBA00022801"/>
    </source>
</evidence>
<feature type="chain" id="PRO_5013259629" description="Sulfatase N-terminal domain-containing protein" evidence="6">
    <location>
        <begin position="20"/>
        <end position="575"/>
    </location>
</feature>
<name>A0A255YJE0_9SPHN</name>
<dbReference type="EMBL" id="NOXT01000105">
    <property type="protein sequence ID" value="OYQ29387.1"/>
    <property type="molecule type" value="Genomic_DNA"/>
</dbReference>
<evidence type="ECO:0000259" key="7">
    <source>
        <dbReference type="Pfam" id="PF00884"/>
    </source>
</evidence>
<keyword evidence="6" id="KW-0732">Signal</keyword>
<dbReference type="SUPFAM" id="SSF53649">
    <property type="entry name" value="Alkaline phosphatase-like"/>
    <property type="match status" value="1"/>
</dbReference>
<dbReference type="PROSITE" id="PS00523">
    <property type="entry name" value="SULFATASE_1"/>
    <property type="match status" value="1"/>
</dbReference>
<dbReference type="PANTHER" id="PTHR42693:SF33">
    <property type="entry name" value="ARYLSULFATASE"/>
    <property type="match status" value="1"/>
</dbReference>
<dbReference type="InterPro" id="IPR050738">
    <property type="entry name" value="Sulfatase"/>
</dbReference>
<protein>
    <recommendedName>
        <fullName evidence="7">Sulfatase N-terminal domain-containing protein</fullName>
    </recommendedName>
</protein>
<evidence type="ECO:0000256" key="5">
    <source>
        <dbReference type="SAM" id="Phobius"/>
    </source>
</evidence>
<organism evidence="8 9">
    <name type="scientific">Sandarakinorhabdus cyanobacteriorum</name>
    <dbReference type="NCBI Taxonomy" id="1981098"/>
    <lineage>
        <taxon>Bacteria</taxon>
        <taxon>Pseudomonadati</taxon>
        <taxon>Pseudomonadota</taxon>
        <taxon>Alphaproteobacteria</taxon>
        <taxon>Sphingomonadales</taxon>
        <taxon>Sphingosinicellaceae</taxon>
        <taxon>Sandarakinorhabdus</taxon>
    </lineage>
</organism>
<evidence type="ECO:0000313" key="9">
    <source>
        <dbReference type="Proteomes" id="UP000216991"/>
    </source>
</evidence>
<keyword evidence="2" id="KW-0479">Metal-binding</keyword>
<dbReference type="InterPro" id="IPR000917">
    <property type="entry name" value="Sulfatase_N"/>
</dbReference>
<comment type="caution">
    <text evidence="8">The sequence shown here is derived from an EMBL/GenBank/DDBJ whole genome shotgun (WGS) entry which is preliminary data.</text>
</comment>
<gene>
    <name evidence="8" type="ORF">CHU93_07770</name>
</gene>
<dbReference type="Pfam" id="PF00884">
    <property type="entry name" value="Sulfatase"/>
    <property type="match status" value="1"/>
</dbReference>
<dbReference type="PROSITE" id="PS00149">
    <property type="entry name" value="SULFATASE_2"/>
    <property type="match status" value="1"/>
</dbReference>
<dbReference type="Gene3D" id="3.40.720.10">
    <property type="entry name" value="Alkaline Phosphatase, subunit A"/>
    <property type="match status" value="1"/>
</dbReference>
<evidence type="ECO:0000256" key="1">
    <source>
        <dbReference type="ARBA" id="ARBA00008779"/>
    </source>
</evidence>
<evidence type="ECO:0000313" key="8">
    <source>
        <dbReference type="EMBL" id="OYQ29387.1"/>
    </source>
</evidence>
<accession>A0A255YJE0</accession>
<dbReference type="GO" id="GO:0004065">
    <property type="term" value="F:arylsulfatase activity"/>
    <property type="evidence" value="ECO:0007669"/>
    <property type="project" value="TreeGrafter"/>
</dbReference>